<dbReference type="Gene3D" id="1.10.10.10">
    <property type="entry name" value="Winged helix-like DNA-binding domain superfamily/Winged helix DNA-binding domain"/>
    <property type="match status" value="1"/>
</dbReference>
<keyword evidence="2" id="KW-0677">Repeat</keyword>
<evidence type="ECO:0000259" key="7">
    <source>
        <dbReference type="Pfam" id="PF00931"/>
    </source>
</evidence>
<dbReference type="PANTHER" id="PTHR36766:SF51">
    <property type="entry name" value="DISEASE RESISTANCE RPP13-LIKE PROTEIN 1"/>
    <property type="match status" value="1"/>
</dbReference>
<evidence type="ECO:0008006" key="13">
    <source>
        <dbReference type="Google" id="ProtNLM"/>
    </source>
</evidence>
<name>A0A067D751_CITSI</name>
<dbReference type="InterPro" id="IPR036388">
    <property type="entry name" value="WH-like_DNA-bd_sf"/>
</dbReference>
<keyword evidence="12" id="KW-1185">Reference proteome</keyword>
<dbReference type="PROSITE" id="PS51450">
    <property type="entry name" value="LRR"/>
    <property type="match status" value="1"/>
</dbReference>
<dbReference type="FunFam" id="1.10.10.10:FF:000322">
    <property type="entry name" value="Probable disease resistance protein At1g63360"/>
    <property type="match status" value="1"/>
</dbReference>
<dbReference type="InterPro" id="IPR002182">
    <property type="entry name" value="NB-ARC"/>
</dbReference>
<organism evidence="11 12">
    <name type="scientific">Citrus sinensis</name>
    <name type="common">Sweet orange</name>
    <name type="synonym">Citrus aurantium var. sinensis</name>
    <dbReference type="NCBI Taxonomy" id="2711"/>
    <lineage>
        <taxon>Eukaryota</taxon>
        <taxon>Viridiplantae</taxon>
        <taxon>Streptophyta</taxon>
        <taxon>Embryophyta</taxon>
        <taxon>Tracheophyta</taxon>
        <taxon>Spermatophyta</taxon>
        <taxon>Magnoliopsida</taxon>
        <taxon>eudicotyledons</taxon>
        <taxon>Gunneridae</taxon>
        <taxon>Pentapetalae</taxon>
        <taxon>rosids</taxon>
        <taxon>malvids</taxon>
        <taxon>Sapindales</taxon>
        <taxon>Rutaceae</taxon>
        <taxon>Aurantioideae</taxon>
        <taxon>Citrus</taxon>
    </lineage>
</organism>
<evidence type="ECO:0000256" key="2">
    <source>
        <dbReference type="ARBA" id="ARBA00022737"/>
    </source>
</evidence>
<dbReference type="PRINTS" id="PR00364">
    <property type="entry name" value="DISEASERSIST"/>
</dbReference>
<feature type="domain" description="NB-ARC" evidence="7">
    <location>
        <begin position="172"/>
        <end position="345"/>
    </location>
</feature>
<evidence type="ECO:0000259" key="10">
    <source>
        <dbReference type="Pfam" id="PF25019"/>
    </source>
</evidence>
<dbReference type="SUPFAM" id="SSF52058">
    <property type="entry name" value="L domain-like"/>
    <property type="match status" value="2"/>
</dbReference>
<dbReference type="Gene3D" id="3.80.10.10">
    <property type="entry name" value="Ribonuclease Inhibitor"/>
    <property type="match status" value="3"/>
</dbReference>
<dbReference type="Pfam" id="PF13855">
    <property type="entry name" value="LRR_8"/>
    <property type="match status" value="1"/>
</dbReference>
<evidence type="ECO:0000313" key="11">
    <source>
        <dbReference type="EMBL" id="KDO38799.1"/>
    </source>
</evidence>
<dbReference type="GO" id="GO:0043531">
    <property type="term" value="F:ADP binding"/>
    <property type="evidence" value="ECO:0007669"/>
    <property type="project" value="InterPro"/>
</dbReference>
<dbReference type="EMBL" id="KK787420">
    <property type="protein sequence ID" value="KDO38799.1"/>
    <property type="molecule type" value="Genomic_DNA"/>
</dbReference>
<reference evidence="11 12" key="1">
    <citation type="submission" date="2014-04" db="EMBL/GenBank/DDBJ databases">
        <authorList>
            <consortium name="International Citrus Genome Consortium"/>
            <person name="Gmitter F."/>
            <person name="Chen C."/>
            <person name="Farmerie W."/>
            <person name="Harkins T."/>
            <person name="Desany B."/>
            <person name="Mohiuddin M."/>
            <person name="Kodira C."/>
            <person name="Borodovsky M."/>
            <person name="Lomsadze A."/>
            <person name="Burns P."/>
            <person name="Jenkins J."/>
            <person name="Prochnik S."/>
            <person name="Shu S."/>
            <person name="Chapman J."/>
            <person name="Pitluck S."/>
            <person name="Schmutz J."/>
            <person name="Rokhsar D."/>
        </authorList>
    </citation>
    <scope>NUCLEOTIDE SEQUENCE</scope>
</reference>
<dbReference type="InterPro" id="IPR042197">
    <property type="entry name" value="Apaf_helical"/>
</dbReference>
<feature type="coiled-coil region" evidence="6">
    <location>
        <begin position="68"/>
        <end position="102"/>
    </location>
</feature>
<feature type="domain" description="Disease resistance protein winged helix" evidence="9">
    <location>
        <begin position="430"/>
        <end position="498"/>
    </location>
</feature>
<dbReference type="GO" id="GO:0005524">
    <property type="term" value="F:ATP binding"/>
    <property type="evidence" value="ECO:0007669"/>
    <property type="project" value="UniProtKB-KW"/>
</dbReference>
<sequence>MPVAEVFLSAFLQVLFDRLASPELLNVATRWKIDAELKNLTLLASKINVVLRDAEEKQVKDMAVRMWLDELRDVADDAEDVLDEFSTEILRCRLEAERQENRNPLNGMFSHLNVFFNLQLACKIKSVTERLGDIVKQKAELGLRDDTLERPIGLFRRIPTTSLVDDRIYGREEDADKLIDFLLKDVEATDDGMCVIPLVGMGGVGKTTLAQVVYKDEKVNDHFELKAWAFVSDEFDLVKVTKAILESLGESCGHITQLEPLQSALKRKLTLKRYLLVLDDLWGENYNEWEVLQLPFRGGAHGSKIIVTTRSENVAQIVGTVPVFHLQELSDNDCWSLFAQHAFSKLNPEARPSLESIGKEIAKKCKGLPLAAKALGGLLRSKSNVDEWQHILNSEVWELPDEKTGILPGLALSYHHLPSHLKPCFAYCAIFPKGYEFEANDLVRLWMAEGLMYEPRRNMQNEDVGSHYFHDLLSRSLFQRSSRNISRFIMHDLINDLAQFAAGERCLRLEDNSQHKNHAKARHLSYIRQRRDAFMRFEAFRSHKYLRTFLPLDGGFGICRITKKVTHDLLKNFSRLRVLSLSHYEIVELPDLIGDLKHLRYLDLSNTSIKSLPESIAALYNLQTLILYSCRYLIQLPKHMGDLFNLRFLDIRGCNLQQLPPHMGGLKNLRTLPSFLVSKDGGCGIRELKDLSKLKGDLSIIGLENVDKDTDAEDANLKDKKYLNKLELQWSSGHDGMIDEDVLEALQPHWNLKELSIKQYSGAKFPRWTGDPSYSNLVFLSLINCRNCTYLPPLGQLPSLKNLIIEGMDAISRVGPEFYADSWLSIKSFQSLEALKFKDLPVWEEWISPDVGEFPHLHELCIENCPKFSKEIPRSLVSLKTLEILNCRELSWIPCLPQIQNLILEECGQVILESIVDLTSLVKLRLYKILSLRCLASEFFHRLTVLHDLQLVNCDELLVLSNQFGLLRNSSLRRLAIWKCSISLLWPEEGHALPDLLECLEIGHCDNLHKLPDGLHSLKSLNTLKIINCPSLAALPEIDASSSLRYLQIQQCEALRSLPAGLTCNKNLSLEFFELDGCSSLISFPDGELPLTLQHLKISNCPNLNFLPAGLLHKNTCLECLQISGCSLNSFPVICSSNLSSLSASSPKSSSRLKMLEICNCMDLISLPDDLYNFICLDKLLISNCPKLVSFPAGGLPPNLKSLSISDCENLVTLPNQMQSMTSLQDLTISNCIHLESFPEGGLPPNLKSLCIIECINLEAPSKWDLHKLRSIENFLISNASSSHHQP</sequence>
<dbReference type="PANTHER" id="PTHR36766">
    <property type="entry name" value="PLANT BROAD-SPECTRUM MILDEW RESISTANCE PROTEIN RPW8"/>
    <property type="match status" value="1"/>
</dbReference>
<dbReference type="Gene3D" id="1.20.5.4130">
    <property type="match status" value="1"/>
</dbReference>
<feature type="domain" description="Disease resistance N-terminal" evidence="8">
    <location>
        <begin position="7"/>
        <end position="99"/>
    </location>
</feature>
<protein>
    <recommendedName>
        <fullName evidence="13">Disease resistance RPP13-like protein 1</fullName>
    </recommendedName>
</protein>
<dbReference type="InterPro" id="IPR001611">
    <property type="entry name" value="Leu-rich_rpt"/>
</dbReference>
<gene>
    <name evidence="11" type="ORF">CISIN_1g000782mg</name>
</gene>
<evidence type="ECO:0000259" key="8">
    <source>
        <dbReference type="Pfam" id="PF18052"/>
    </source>
</evidence>
<dbReference type="Gene3D" id="3.40.50.300">
    <property type="entry name" value="P-loop containing nucleotide triphosphate hydrolases"/>
    <property type="match status" value="1"/>
</dbReference>
<evidence type="ECO:0000259" key="9">
    <source>
        <dbReference type="Pfam" id="PF23559"/>
    </source>
</evidence>
<evidence type="ECO:0000313" key="12">
    <source>
        <dbReference type="Proteomes" id="UP000027120"/>
    </source>
</evidence>
<keyword evidence="4" id="KW-0611">Plant defense</keyword>
<dbReference type="eggNOG" id="KOG4658">
    <property type="taxonomic scope" value="Eukaryota"/>
</dbReference>
<evidence type="ECO:0000256" key="4">
    <source>
        <dbReference type="ARBA" id="ARBA00022821"/>
    </source>
</evidence>
<keyword evidence="6" id="KW-0175">Coiled coil</keyword>
<dbReference type="GO" id="GO:0006952">
    <property type="term" value="P:defense response"/>
    <property type="evidence" value="ECO:0007669"/>
    <property type="project" value="UniProtKB-KW"/>
</dbReference>
<dbReference type="Gene3D" id="1.10.8.430">
    <property type="entry name" value="Helical domain of apoptotic protease-activating factors"/>
    <property type="match status" value="1"/>
</dbReference>
<dbReference type="InterPro" id="IPR056789">
    <property type="entry name" value="LRR_R13L1-DRL21"/>
</dbReference>
<dbReference type="SUPFAM" id="SSF52540">
    <property type="entry name" value="P-loop containing nucleoside triphosphate hydrolases"/>
    <property type="match status" value="1"/>
</dbReference>
<evidence type="ECO:0000256" key="3">
    <source>
        <dbReference type="ARBA" id="ARBA00022741"/>
    </source>
</evidence>
<dbReference type="InterPro" id="IPR041118">
    <property type="entry name" value="Rx_N"/>
</dbReference>
<dbReference type="Pfam" id="PF18052">
    <property type="entry name" value="Rx_N"/>
    <property type="match status" value="1"/>
</dbReference>
<dbReference type="Pfam" id="PF00931">
    <property type="entry name" value="NB-ARC"/>
    <property type="match status" value="1"/>
</dbReference>
<dbReference type="InterPro" id="IPR027417">
    <property type="entry name" value="P-loop_NTPase"/>
</dbReference>
<proteinExistence type="predicted"/>
<dbReference type="SMART" id="SM00369">
    <property type="entry name" value="LRR_TYP"/>
    <property type="match status" value="2"/>
</dbReference>
<keyword evidence="1" id="KW-0433">Leucine-rich repeat</keyword>
<keyword evidence="3" id="KW-0547">Nucleotide-binding</keyword>
<dbReference type="PaxDb" id="2711-XP_006482936.1"/>
<evidence type="ECO:0000256" key="5">
    <source>
        <dbReference type="ARBA" id="ARBA00022840"/>
    </source>
</evidence>
<dbReference type="GO" id="GO:0051707">
    <property type="term" value="P:response to other organism"/>
    <property type="evidence" value="ECO:0007669"/>
    <property type="project" value="UniProtKB-ARBA"/>
</dbReference>
<evidence type="ECO:0000256" key="6">
    <source>
        <dbReference type="SAM" id="Coils"/>
    </source>
</evidence>
<keyword evidence="5" id="KW-0067">ATP-binding</keyword>
<dbReference type="FunFam" id="3.40.50.300:FF:001091">
    <property type="entry name" value="Probable disease resistance protein At1g61300"/>
    <property type="match status" value="1"/>
</dbReference>
<dbReference type="InterPro" id="IPR003591">
    <property type="entry name" value="Leu-rich_rpt_typical-subtyp"/>
</dbReference>
<dbReference type="Proteomes" id="UP000027120">
    <property type="component" value="Unassembled WGS sequence"/>
</dbReference>
<dbReference type="InterPro" id="IPR032675">
    <property type="entry name" value="LRR_dom_sf"/>
</dbReference>
<accession>A0A067D751</accession>
<dbReference type="Pfam" id="PF23559">
    <property type="entry name" value="WHD_DRP"/>
    <property type="match status" value="1"/>
</dbReference>
<dbReference type="Pfam" id="PF25019">
    <property type="entry name" value="LRR_R13L1-DRL21"/>
    <property type="match status" value="1"/>
</dbReference>
<feature type="domain" description="R13L1/DRL21-like LRR repeat region" evidence="10">
    <location>
        <begin position="685"/>
        <end position="808"/>
    </location>
</feature>
<dbReference type="SMR" id="A0A067D751"/>
<evidence type="ECO:0000256" key="1">
    <source>
        <dbReference type="ARBA" id="ARBA00022614"/>
    </source>
</evidence>
<dbReference type="InterPro" id="IPR058922">
    <property type="entry name" value="WHD_DRP"/>
</dbReference>